<reference evidence="2 3" key="1">
    <citation type="submission" date="2020-08" db="EMBL/GenBank/DDBJ databases">
        <title>Genomic Encyclopedia of Type Strains, Phase IV (KMG-IV): sequencing the most valuable type-strain genomes for metagenomic binning, comparative biology and taxonomic classification.</title>
        <authorList>
            <person name="Goeker M."/>
        </authorList>
    </citation>
    <scope>NUCLEOTIDE SEQUENCE [LARGE SCALE GENOMIC DNA]</scope>
    <source>
        <strain evidence="2 3">DSM 45615</strain>
    </source>
</reference>
<dbReference type="Gene3D" id="3.20.20.210">
    <property type="match status" value="1"/>
</dbReference>
<organism evidence="2 3">
    <name type="scientific">Thermocatellispora tengchongensis</name>
    <dbReference type="NCBI Taxonomy" id="1073253"/>
    <lineage>
        <taxon>Bacteria</taxon>
        <taxon>Bacillati</taxon>
        <taxon>Actinomycetota</taxon>
        <taxon>Actinomycetes</taxon>
        <taxon>Streptosporangiales</taxon>
        <taxon>Streptosporangiaceae</taxon>
        <taxon>Thermocatellispora</taxon>
    </lineage>
</organism>
<keyword evidence="2" id="KW-0808">Transferase</keyword>
<dbReference type="GO" id="GO:0032259">
    <property type="term" value="P:methylation"/>
    <property type="evidence" value="ECO:0007669"/>
    <property type="project" value="UniProtKB-KW"/>
</dbReference>
<dbReference type="InterPro" id="IPR002629">
    <property type="entry name" value="Met_Synth_C/arc"/>
</dbReference>
<dbReference type="SUPFAM" id="SSF51726">
    <property type="entry name" value="UROD/MetE-like"/>
    <property type="match status" value="1"/>
</dbReference>
<sequence>MSASTVRCQAIGSLLRPGYLVSARAEFKAGRITAAEMKAVEDRAAEEALRLQEAAGLDVVNDGEMRRTSFMDHLLATVPGALEHEAPIEADSESGGTYTVDNPIAVVERITPARNISVEEYVYLRGRTDRPIKITVPSPLMLYAFWSAERSSAAYPDPFDLFTDWTALLRAQIEELAALGCTRVQIDAPDMALLVDEEQRQAREALGISVERTVIEGCELIDSLAATPGVSVSLHLCKGNFRSMWAASGGYDRLAKRIFDGTPHVETYLLEYDDERSGGFAPLADLPEDKHVVLGLVSTKRDELEPLDALLARVNEAARYVDRERIGVSPQCGFASVAAGANLISPAMQAAKLFRVAELAAAL</sequence>
<dbReference type="GO" id="GO:0009086">
    <property type="term" value="P:methionine biosynthetic process"/>
    <property type="evidence" value="ECO:0007669"/>
    <property type="project" value="InterPro"/>
</dbReference>
<keyword evidence="3" id="KW-1185">Reference proteome</keyword>
<proteinExistence type="predicted"/>
<evidence type="ECO:0000313" key="2">
    <source>
        <dbReference type="EMBL" id="MBB5133698.1"/>
    </source>
</evidence>
<protein>
    <submittedName>
        <fullName evidence="2">5-methyltetrahydropteroyltriglutamate--homocysteine methyltransferase</fullName>
        <ecNumber evidence="2">2.1.1.14</ecNumber>
    </submittedName>
</protein>
<dbReference type="PANTHER" id="PTHR43844:SF2">
    <property type="entry name" value="SYNTHASE, VITAMIN-B12 INDEPENDENT, PUTATIVE (AFU_ORTHOLOGUE AFUA_3G12060)-RELATED"/>
    <property type="match status" value="1"/>
</dbReference>
<dbReference type="GO" id="GO:0003871">
    <property type="term" value="F:5-methyltetrahydropteroyltriglutamate-homocysteine S-methyltransferase activity"/>
    <property type="evidence" value="ECO:0007669"/>
    <property type="project" value="UniProtKB-EC"/>
</dbReference>
<dbReference type="CDD" id="cd03311">
    <property type="entry name" value="CIMS_C_terminal_like"/>
    <property type="match status" value="1"/>
</dbReference>
<accession>A0A840P1Y0</accession>
<dbReference type="RefSeq" id="WP_185050631.1">
    <property type="nucleotide sequence ID" value="NZ_BAABIX010000001.1"/>
</dbReference>
<gene>
    <name evidence="2" type="ORF">HNP84_003424</name>
</gene>
<evidence type="ECO:0000313" key="3">
    <source>
        <dbReference type="Proteomes" id="UP000578449"/>
    </source>
</evidence>
<evidence type="ECO:0000259" key="1">
    <source>
        <dbReference type="Pfam" id="PF01717"/>
    </source>
</evidence>
<dbReference type="EC" id="2.1.1.14" evidence="2"/>
<dbReference type="AlphaFoldDB" id="A0A840P1Y0"/>
<dbReference type="InterPro" id="IPR038071">
    <property type="entry name" value="UROD/MetE-like_sf"/>
</dbReference>
<dbReference type="EMBL" id="JACHGN010000006">
    <property type="protein sequence ID" value="MBB5133698.1"/>
    <property type="molecule type" value="Genomic_DNA"/>
</dbReference>
<dbReference type="GO" id="GO:0008270">
    <property type="term" value="F:zinc ion binding"/>
    <property type="evidence" value="ECO:0007669"/>
    <property type="project" value="InterPro"/>
</dbReference>
<dbReference type="PANTHER" id="PTHR43844">
    <property type="entry name" value="METHIONINE SYNTHASE"/>
    <property type="match status" value="1"/>
</dbReference>
<dbReference type="Pfam" id="PF01717">
    <property type="entry name" value="Meth_synt_2"/>
    <property type="match status" value="1"/>
</dbReference>
<comment type="caution">
    <text evidence="2">The sequence shown here is derived from an EMBL/GenBank/DDBJ whole genome shotgun (WGS) entry which is preliminary data.</text>
</comment>
<keyword evidence="2" id="KW-0489">Methyltransferase</keyword>
<name>A0A840P1Y0_9ACTN</name>
<dbReference type="Proteomes" id="UP000578449">
    <property type="component" value="Unassembled WGS sequence"/>
</dbReference>
<feature type="domain" description="Cobalamin-independent methionine synthase MetE C-terminal/archaeal" evidence="1">
    <location>
        <begin position="18"/>
        <end position="336"/>
    </location>
</feature>